<comment type="caution">
    <text evidence="2">The sequence shown here is derived from an EMBL/GenBank/DDBJ whole genome shotgun (WGS) entry which is preliminary data.</text>
</comment>
<evidence type="ECO:0000313" key="2">
    <source>
        <dbReference type="EMBL" id="GAA2018500.1"/>
    </source>
</evidence>
<protein>
    <submittedName>
        <fullName evidence="2">IS982 family transposase</fullName>
    </submittedName>
</protein>
<dbReference type="RefSeq" id="WP_344165841.1">
    <property type="nucleotide sequence ID" value="NZ_BAAAPC010000056.1"/>
</dbReference>
<accession>A0ABN2TRD0</accession>
<name>A0ABN2TRD0_9ACTN</name>
<gene>
    <name evidence="2" type="ORF">GCM10009799_52400</name>
</gene>
<dbReference type="InterPro" id="IPR002559">
    <property type="entry name" value="Transposase_11"/>
</dbReference>
<evidence type="ECO:0000259" key="1">
    <source>
        <dbReference type="Pfam" id="PF01609"/>
    </source>
</evidence>
<dbReference type="NCBIfam" id="NF033520">
    <property type="entry name" value="transpos_IS982"/>
    <property type="match status" value="1"/>
</dbReference>
<dbReference type="EMBL" id="BAAAPC010000056">
    <property type="protein sequence ID" value="GAA2018500.1"/>
    <property type="molecule type" value="Genomic_DNA"/>
</dbReference>
<dbReference type="Pfam" id="PF01609">
    <property type="entry name" value="DDE_Tnp_1"/>
    <property type="match status" value="1"/>
</dbReference>
<sequence length="300" mass="33330">MSQQLNALLTALYVFIDDHVAPPRTGRGRRPLLSDSELVTLAVAQSLLGFHSEHRWIRYAMCHLRGHFPHLPKQPGYNKRLRAAEPLIRTAIRALGRDSHLWFDNHWIADSTPVPCAMSRPAVKRSQLAGWANYGYCASHSRFFWGLRLFLVCTPAGLPILWALADPKADGGEPAVLAAMIEHDAELLADRQGLVLVCDKGFASRALEARLREMGAAMLRPSRKREKARPGEGLLKSVRQLIESVNDTMKGQLGLEAHGGRTVQGVMARVGQRILALTAAVWNNHRMGHPVLRSLTGYDH</sequence>
<dbReference type="Proteomes" id="UP001501585">
    <property type="component" value="Unassembled WGS sequence"/>
</dbReference>
<evidence type="ECO:0000313" key="3">
    <source>
        <dbReference type="Proteomes" id="UP001501585"/>
    </source>
</evidence>
<reference evidence="2 3" key="1">
    <citation type="journal article" date="2019" name="Int. J. Syst. Evol. Microbiol.">
        <title>The Global Catalogue of Microorganisms (GCM) 10K type strain sequencing project: providing services to taxonomists for standard genome sequencing and annotation.</title>
        <authorList>
            <consortium name="The Broad Institute Genomics Platform"/>
            <consortium name="The Broad Institute Genome Sequencing Center for Infectious Disease"/>
            <person name="Wu L."/>
            <person name="Ma J."/>
        </authorList>
    </citation>
    <scope>NUCLEOTIDE SEQUENCE [LARGE SCALE GENOMIC DNA]</scope>
    <source>
        <strain evidence="2 3">JCM 15313</strain>
    </source>
</reference>
<organism evidence="2 3">
    <name type="scientific">Nocardiopsis rhodophaea</name>
    <dbReference type="NCBI Taxonomy" id="280238"/>
    <lineage>
        <taxon>Bacteria</taxon>
        <taxon>Bacillati</taxon>
        <taxon>Actinomycetota</taxon>
        <taxon>Actinomycetes</taxon>
        <taxon>Streptosporangiales</taxon>
        <taxon>Nocardiopsidaceae</taxon>
        <taxon>Nocardiopsis</taxon>
    </lineage>
</organism>
<keyword evidence="3" id="KW-1185">Reference proteome</keyword>
<proteinExistence type="predicted"/>
<feature type="domain" description="Transposase IS4-like" evidence="1">
    <location>
        <begin position="104"/>
        <end position="277"/>
    </location>
</feature>